<evidence type="ECO:0000313" key="2">
    <source>
        <dbReference type="Proteomes" id="UP000199666"/>
    </source>
</evidence>
<evidence type="ECO:0000313" key="1">
    <source>
        <dbReference type="EMBL" id="SFH34176.1"/>
    </source>
</evidence>
<gene>
    <name evidence="1" type="ORF">SAMN04489864_10968</name>
</gene>
<reference evidence="1 2" key="1">
    <citation type="submission" date="2016-10" db="EMBL/GenBank/DDBJ databases">
        <authorList>
            <person name="de Groot N.N."/>
        </authorList>
    </citation>
    <scope>NUCLEOTIDE SEQUENCE [LARGE SCALE GENOMIC DNA]</scope>
    <source>
        <strain evidence="1 2">DSM 18684</strain>
    </source>
</reference>
<dbReference type="Proteomes" id="UP000199666">
    <property type="component" value="Unassembled WGS sequence"/>
</dbReference>
<proteinExistence type="predicted"/>
<name>A0A1I2Z9K0_9SPHI</name>
<accession>A0A1I2Z9K0</accession>
<dbReference type="STRING" id="414048.SAMN04489864_10968"/>
<dbReference type="RefSeq" id="WP_090995939.1">
    <property type="nucleotide sequence ID" value="NZ_FOPP01000009.1"/>
</dbReference>
<sequence length="275" mass="31330">MEFNYFFGPDKLRFAISAEGKIRQEVSTPFHGIISRGLLKHGCSIWNTHSHLLEYEDNALQTEEWIMLKQNAFQCGVLSFAQSTLAAKRYLEKYANTAKCELWNIKEGHTSSVWKVTLANEEPFVLNIARDQLACEELKALSINLKKITDEGDTSNLAKVYDIVEIEDEQLPIKVVVTKNEWIKDSFEIHSRINLKTNQEELLLVERFITDIQNPAEITAILGRVFTTTEAQKIKEEISNFLTQARACLSHTPEINMNDGDVVWNGDKAIVIAIN</sequence>
<dbReference type="EMBL" id="FOPP01000009">
    <property type="protein sequence ID" value="SFH34176.1"/>
    <property type="molecule type" value="Genomic_DNA"/>
</dbReference>
<dbReference type="AlphaFoldDB" id="A0A1I2Z9K0"/>
<organism evidence="1 2">
    <name type="scientific">Pedobacter insulae</name>
    <dbReference type="NCBI Taxonomy" id="414048"/>
    <lineage>
        <taxon>Bacteria</taxon>
        <taxon>Pseudomonadati</taxon>
        <taxon>Bacteroidota</taxon>
        <taxon>Sphingobacteriia</taxon>
        <taxon>Sphingobacteriales</taxon>
        <taxon>Sphingobacteriaceae</taxon>
        <taxon>Pedobacter</taxon>
    </lineage>
</organism>
<protein>
    <submittedName>
        <fullName evidence="1">Uncharacterized protein</fullName>
    </submittedName>
</protein>
<keyword evidence="2" id="KW-1185">Reference proteome</keyword>
<dbReference type="OrthoDB" id="747885at2"/>